<accession>A0A5B0M080</accession>
<evidence type="ECO:0000313" key="3">
    <source>
        <dbReference type="Proteomes" id="UP000324748"/>
    </source>
</evidence>
<name>A0A5B0M080_PUCGR</name>
<evidence type="ECO:0000256" key="1">
    <source>
        <dbReference type="SAM" id="Phobius"/>
    </source>
</evidence>
<keyword evidence="1" id="KW-0812">Transmembrane</keyword>
<reference evidence="2 3" key="1">
    <citation type="submission" date="2019-05" db="EMBL/GenBank/DDBJ databases">
        <title>Emergence of the Ug99 lineage of the wheat stem rust pathogen through somatic hybridization.</title>
        <authorList>
            <person name="Li F."/>
            <person name="Upadhyaya N.M."/>
            <person name="Sperschneider J."/>
            <person name="Matny O."/>
            <person name="Nguyen-Phuc H."/>
            <person name="Mago R."/>
            <person name="Raley C."/>
            <person name="Miller M.E."/>
            <person name="Silverstein K.A.T."/>
            <person name="Henningsen E."/>
            <person name="Hirsch C.D."/>
            <person name="Visser B."/>
            <person name="Pretorius Z.A."/>
            <person name="Steffenson B.J."/>
            <person name="Schwessinger B."/>
            <person name="Dodds P.N."/>
            <person name="Figueroa M."/>
        </authorList>
    </citation>
    <scope>NUCLEOTIDE SEQUENCE [LARGE SCALE GENOMIC DNA]</scope>
    <source>
        <strain evidence="2">21-0</strain>
    </source>
</reference>
<gene>
    <name evidence="2" type="ORF">PGT21_015306</name>
</gene>
<proteinExistence type="predicted"/>
<keyword evidence="1" id="KW-1133">Transmembrane helix</keyword>
<sequence>MFFVVWVLCKQRLSANIGSLKTQRPLLRLQVSSSQLNLRQKNAARKIELPNSRPFLFLCQTRTHLLFSSSLNFFFSHILPQNCPLSIIVIQYNLLVFSFFAIYQVSLQLTVETTSQKRNRY</sequence>
<feature type="transmembrane region" description="Helical" evidence="1">
    <location>
        <begin position="87"/>
        <end position="111"/>
    </location>
</feature>
<organism evidence="2 3">
    <name type="scientific">Puccinia graminis f. sp. tritici</name>
    <dbReference type="NCBI Taxonomy" id="56615"/>
    <lineage>
        <taxon>Eukaryota</taxon>
        <taxon>Fungi</taxon>
        <taxon>Dikarya</taxon>
        <taxon>Basidiomycota</taxon>
        <taxon>Pucciniomycotina</taxon>
        <taxon>Pucciniomycetes</taxon>
        <taxon>Pucciniales</taxon>
        <taxon>Pucciniaceae</taxon>
        <taxon>Puccinia</taxon>
    </lineage>
</organism>
<evidence type="ECO:0000313" key="2">
    <source>
        <dbReference type="EMBL" id="KAA1070537.1"/>
    </source>
</evidence>
<keyword evidence="1" id="KW-0472">Membrane</keyword>
<dbReference type="Proteomes" id="UP000324748">
    <property type="component" value="Unassembled WGS sequence"/>
</dbReference>
<protein>
    <submittedName>
        <fullName evidence="2">Uncharacterized protein</fullName>
    </submittedName>
</protein>
<dbReference type="AlphaFoldDB" id="A0A5B0M080"/>
<comment type="caution">
    <text evidence="2">The sequence shown here is derived from an EMBL/GenBank/DDBJ whole genome shotgun (WGS) entry which is preliminary data.</text>
</comment>
<dbReference type="EMBL" id="VSWC01000171">
    <property type="protein sequence ID" value="KAA1070537.1"/>
    <property type="molecule type" value="Genomic_DNA"/>
</dbReference>
<keyword evidence="3" id="KW-1185">Reference proteome</keyword>